<feature type="compositionally biased region" description="Low complexity" evidence="6">
    <location>
        <begin position="292"/>
        <end position="304"/>
    </location>
</feature>
<evidence type="ECO:0000256" key="1">
    <source>
        <dbReference type="ARBA" id="ARBA00004240"/>
    </source>
</evidence>
<dbReference type="InterPro" id="IPR024298">
    <property type="entry name" value="Sec16_Sec23-bd"/>
</dbReference>
<feature type="compositionally biased region" description="Basic and acidic residues" evidence="6">
    <location>
        <begin position="1017"/>
        <end position="1026"/>
    </location>
</feature>
<evidence type="ECO:0000256" key="5">
    <source>
        <dbReference type="ARBA" id="ARBA00022892"/>
    </source>
</evidence>
<feature type="region of interest" description="Disordered" evidence="6">
    <location>
        <begin position="1"/>
        <end position="40"/>
    </location>
</feature>
<feature type="compositionally biased region" description="Basic and acidic residues" evidence="6">
    <location>
        <begin position="838"/>
        <end position="918"/>
    </location>
</feature>
<feature type="compositionally biased region" description="Pro residues" evidence="6">
    <location>
        <begin position="2164"/>
        <end position="2192"/>
    </location>
</feature>
<feature type="compositionally biased region" description="Polar residues" evidence="6">
    <location>
        <begin position="1159"/>
        <end position="1175"/>
    </location>
</feature>
<dbReference type="OrthoDB" id="8918678at2759"/>
<gene>
    <name evidence="8" type="ORF">PAPOLLO_LOCUS20381</name>
</gene>
<dbReference type="GO" id="GO:0070973">
    <property type="term" value="P:protein localization to endoplasmic reticulum exit site"/>
    <property type="evidence" value="ECO:0007669"/>
    <property type="project" value="TreeGrafter"/>
</dbReference>
<dbReference type="PANTHER" id="PTHR13402:SF6">
    <property type="entry name" value="SECRETORY 16, ISOFORM I"/>
    <property type="match status" value="1"/>
</dbReference>
<dbReference type="GO" id="GO:0070971">
    <property type="term" value="C:endoplasmic reticulum exit site"/>
    <property type="evidence" value="ECO:0007669"/>
    <property type="project" value="TreeGrafter"/>
</dbReference>
<dbReference type="GO" id="GO:0007030">
    <property type="term" value="P:Golgi organization"/>
    <property type="evidence" value="ECO:0007669"/>
    <property type="project" value="TreeGrafter"/>
</dbReference>
<feature type="region of interest" description="Disordered" evidence="6">
    <location>
        <begin position="272"/>
        <end position="371"/>
    </location>
</feature>
<comment type="subcellular location">
    <subcellularLocation>
        <location evidence="1">Endoplasmic reticulum</location>
    </subcellularLocation>
</comment>
<feature type="region of interest" description="Disordered" evidence="6">
    <location>
        <begin position="414"/>
        <end position="488"/>
    </location>
</feature>
<feature type="region of interest" description="Disordered" evidence="6">
    <location>
        <begin position="505"/>
        <end position="532"/>
    </location>
</feature>
<keyword evidence="5" id="KW-0931">ER-Golgi transport</keyword>
<feature type="compositionally biased region" description="Low complexity" evidence="6">
    <location>
        <begin position="464"/>
        <end position="477"/>
    </location>
</feature>
<dbReference type="Proteomes" id="UP000691718">
    <property type="component" value="Unassembled WGS sequence"/>
</dbReference>
<feature type="region of interest" description="Disordered" evidence="6">
    <location>
        <begin position="1153"/>
        <end position="1175"/>
    </location>
</feature>
<organism evidence="8 9">
    <name type="scientific">Parnassius apollo</name>
    <name type="common">Apollo butterfly</name>
    <name type="synonym">Papilio apollo</name>
    <dbReference type="NCBI Taxonomy" id="110799"/>
    <lineage>
        <taxon>Eukaryota</taxon>
        <taxon>Metazoa</taxon>
        <taxon>Ecdysozoa</taxon>
        <taxon>Arthropoda</taxon>
        <taxon>Hexapoda</taxon>
        <taxon>Insecta</taxon>
        <taxon>Pterygota</taxon>
        <taxon>Neoptera</taxon>
        <taxon>Endopterygota</taxon>
        <taxon>Lepidoptera</taxon>
        <taxon>Glossata</taxon>
        <taxon>Ditrysia</taxon>
        <taxon>Papilionoidea</taxon>
        <taxon>Papilionidae</taxon>
        <taxon>Parnassiinae</taxon>
        <taxon>Parnassini</taxon>
        <taxon>Parnassius</taxon>
        <taxon>Parnassius</taxon>
    </lineage>
</organism>
<feature type="region of interest" description="Disordered" evidence="6">
    <location>
        <begin position="197"/>
        <end position="240"/>
    </location>
</feature>
<dbReference type="Pfam" id="PF12931">
    <property type="entry name" value="TPR_Sec16"/>
    <property type="match status" value="1"/>
</dbReference>
<comment type="similarity">
    <text evidence="2">Belongs to the SEC16 family.</text>
</comment>
<evidence type="ECO:0000256" key="6">
    <source>
        <dbReference type="SAM" id="MobiDB-lite"/>
    </source>
</evidence>
<feature type="compositionally biased region" description="Polar residues" evidence="6">
    <location>
        <begin position="681"/>
        <end position="697"/>
    </location>
</feature>
<dbReference type="GO" id="GO:0012507">
    <property type="term" value="C:ER to Golgi transport vesicle membrane"/>
    <property type="evidence" value="ECO:0007669"/>
    <property type="project" value="TreeGrafter"/>
</dbReference>
<feature type="region of interest" description="Disordered" evidence="6">
    <location>
        <begin position="2041"/>
        <end position="2118"/>
    </location>
</feature>
<feature type="compositionally biased region" description="Basic and acidic residues" evidence="6">
    <location>
        <begin position="1806"/>
        <end position="1832"/>
    </location>
</feature>
<feature type="region of interest" description="Disordered" evidence="6">
    <location>
        <begin position="645"/>
        <end position="698"/>
    </location>
</feature>
<feature type="region of interest" description="Disordered" evidence="6">
    <location>
        <begin position="715"/>
        <end position="735"/>
    </location>
</feature>
<feature type="compositionally biased region" description="Basic and acidic residues" evidence="6">
    <location>
        <begin position="2101"/>
        <end position="2113"/>
    </location>
</feature>
<feature type="compositionally biased region" description="Polar residues" evidence="6">
    <location>
        <begin position="272"/>
        <end position="290"/>
    </location>
</feature>
<comment type="caution">
    <text evidence="8">The sequence shown here is derived from an EMBL/GenBank/DDBJ whole genome shotgun (WGS) entry which is preliminary data.</text>
</comment>
<feature type="region of interest" description="Disordered" evidence="6">
    <location>
        <begin position="1641"/>
        <end position="1660"/>
    </location>
</feature>
<dbReference type="EMBL" id="CAJQZP010001271">
    <property type="protein sequence ID" value="CAG5034720.1"/>
    <property type="molecule type" value="Genomic_DNA"/>
</dbReference>
<dbReference type="CDD" id="cd09233">
    <property type="entry name" value="ACE1-Sec16-like"/>
    <property type="match status" value="1"/>
</dbReference>
<feature type="compositionally biased region" description="Polar residues" evidence="6">
    <location>
        <begin position="305"/>
        <end position="319"/>
    </location>
</feature>
<feature type="region of interest" description="Disordered" evidence="6">
    <location>
        <begin position="1787"/>
        <end position="1832"/>
    </location>
</feature>
<accession>A0A8S3XPA6</accession>
<reference evidence="8" key="1">
    <citation type="submission" date="2021-04" db="EMBL/GenBank/DDBJ databases">
        <authorList>
            <person name="Tunstrom K."/>
        </authorList>
    </citation>
    <scope>NUCLEOTIDE SEQUENCE</scope>
</reference>
<feature type="region of interest" description="Disordered" evidence="6">
    <location>
        <begin position="1717"/>
        <end position="1753"/>
    </location>
</feature>
<proteinExistence type="inferred from homology"/>
<feature type="compositionally biased region" description="Polar residues" evidence="6">
    <location>
        <begin position="358"/>
        <end position="371"/>
    </location>
</feature>
<dbReference type="GO" id="GO:0016192">
    <property type="term" value="P:vesicle-mediated transport"/>
    <property type="evidence" value="ECO:0007669"/>
    <property type="project" value="UniProtKB-KW"/>
</dbReference>
<feature type="compositionally biased region" description="Basic and acidic residues" evidence="6">
    <location>
        <begin position="928"/>
        <end position="950"/>
    </location>
</feature>
<feature type="compositionally biased region" description="Polar residues" evidence="6">
    <location>
        <begin position="826"/>
        <end position="836"/>
    </location>
</feature>
<feature type="compositionally biased region" description="Basic and acidic residues" evidence="6">
    <location>
        <begin position="958"/>
        <end position="967"/>
    </location>
</feature>
<feature type="compositionally biased region" description="Basic and acidic residues" evidence="6">
    <location>
        <begin position="2079"/>
        <end position="2094"/>
    </location>
</feature>
<feature type="compositionally biased region" description="Polar residues" evidence="6">
    <location>
        <begin position="645"/>
        <end position="665"/>
    </location>
</feature>
<feature type="compositionally biased region" description="Basic and acidic residues" evidence="6">
    <location>
        <begin position="331"/>
        <end position="357"/>
    </location>
</feature>
<dbReference type="PANTHER" id="PTHR13402">
    <property type="entry name" value="RGPR-RELATED"/>
    <property type="match status" value="1"/>
</dbReference>
<feature type="compositionally biased region" description="Polar residues" evidence="6">
    <location>
        <begin position="1720"/>
        <end position="1745"/>
    </location>
</feature>
<evidence type="ECO:0000259" key="7">
    <source>
        <dbReference type="Pfam" id="PF12931"/>
    </source>
</evidence>
<keyword evidence="9" id="KW-1185">Reference proteome</keyword>
<sequence>MSWMKRPQGGAPAPATEQPLYDAPQPYGNQQNMYSNYQSAQVSTQQQQYWQMQQQQPQNQYNQQYGHQQQGYGNNANQFYQQPTQYNQNFPNQSYTNTQQGYPQNYYTNQAVSQQNYPQNKMNNDGWEDNWDWGWEDASKQKPTLNQAVSQESFSQSQVCNNANVIEESFAPSNTWNWAMENKKEPQANSSTTIVAQENNESSTQPTVNTTPDIIPQTESSTQSNVSNPPGLFSTDEIKTLNDREDVKERLPNLALGKRFHIENLTPQWSIESQMSQESSDGPQTHSEGTYRSENQSRNSSKSSPGINTDNSHFNYSQSRLDEMYPQTSEWSKHSNEDTTLIDSHKSSSRRESHDDLSSSMQDMNISNTESVVPQITNTNNEFEQNMMENLPPPVQLPTSISSAESVQHLSSNIAPTSNSMPPPPPVSTATQAPPTVSSTSMPPPTNFPASLSQNPFKHAGPFSHKNISKTNSNTSSQIFPPQMPNSSLTSPAVVNKISQHNRMPAGFGANLETTPDNSERPDQPQASNFRQIPVTQQIPDNLEVAPQNDRNEYLQTEHLSSVDYGENTDFSQNAPPPGLRRMVVGQQETEYRQNLNISGDEPPPGLARMVPGQQTESDNGYNQPIENYIDRHADGQLTESTNRPFRQADGQQTPDNFTQPPTNRVTDRRPIGLDRMVPGESSNNEYRQYQGSNYGGSTAPRVVTGVDHDYPLHTDVGPTDVREQNVDGSDYTETTTRNTTRNIIGLREQSNNTSVDFSSAPEEQQREVTMEGENLQDLSIISGAEMGFSREQMFDVVSGNVTDLGTDRGHDASDSVEYPAKNSRRQSVNRINTSGDDSERDRTFKSSPIRDREKHKTSRDRDRDRERDKEGRYSRGDRKYDRDPDRRLGRDGQRSEKDRRDRDKDRERRDRDISPDIRRHRRSTRSHRYETEDTDYYSDKERDRRRYREGSYSSKPPRPDDKERRHDDRRRHNTKERESRYDEESGGRRRSDRHRDRYERRYRDIDLNRKYGNLRREEEERRRGETYSSPSRAGSREATATDEDMPEPERRRRDRDRDRDRRSRGPRDPREIRDPRDPREPDPYYLAGYGGGAYGDPFALQRQQYSYYERLRRTDPAAYMRLYKQLMAGQLPAHNVYAEGYSSLGYDMRAEERGSVHSGRSSTNGLKGNDTDLNTDASLNLHLEESTVRSERMTPFKFSTAHIKGSISARHVVVVPAGWPADGRPAAVRLLPLHAATHRDPELHHLLAYPGPLARGVTHKKSVIDYCMTRISNAGKLCARDPLGYVLLWELLALLLRQNGVVVGSDIAELLMKNTREYEYKGSNKITPRSESRRESSVSAEGREEERISSPEQPSVSADLTPLEEESSTQSPSIDEKAALDRLREYLIYGNRQEALEWAMTNNLWGHALQLAAYSERRVRAGVASRFLASVPRSDPLHTLYATLAQRLPPAATCAAEEKWGDWRPHAAIMLSNNSAKPEQDRRALTQLGDSLASRGLVYCAQFCYVAGGEPFARHALAPLAAAPSHPAPPRLSLLLADPPAATLNQLATNEAIFATEIYEYALSLSHENYVIDELQVYKLVAACRLLDLGQVERALGYVERAARAVTRAPRAHPAALAARLALLADRLKYYDPALHEDPPLVDDVAEGDSGEPSPRHHQQWLEDVKNVANMLEAEARQQTQYSNWHEQTTQYQQPVQTYPKTEETPDYAAQYYHHQEQSHYAQQDGQYSQTDGQYVQQDQNQEAQEPGEQHAGLREGDATYTYGEEWPQNQAQNYADPYWQNDSHYGYGESRRGAGLRRRANKHPAHDPHRDDHAHGHRDYHNHRDDHRDDNARTLLAPTHRAIASLVAPSTKLSDLDVQTASSRMFRSSTPLRAPRPQCGSLISGSVDAWSRKSMDRPFKPLVFGGTYPIDEPASPQNERGEIRRSAGQEVDLATRSATSAREEVLVARPGTVPWSSEQRRQELRRTVQRSLQRFDAALARTTRKKQTCTISRTFDIDEPVQPDHIPPEARLTDDHAAYYVSGPKTFDIDEPAVTGLVDNDATESRPTITMPGTAPSKPSLYADYDDDRPASADVNQTERETDSPRGGKQESEGQGQAKSKEERGKSEGKGKSGWLGGILTKLSLRPPNQMILPDDKNPTIVWDAEHKRWRNLDGDDETASQPPPPPAVPLARAPAPPQNSTPGAPPARL</sequence>
<keyword evidence="3" id="KW-0813">Transport</keyword>
<evidence type="ECO:0000256" key="4">
    <source>
        <dbReference type="ARBA" id="ARBA00022824"/>
    </source>
</evidence>
<feature type="region of interest" description="Disordered" evidence="6">
    <location>
        <begin position="2149"/>
        <end position="2192"/>
    </location>
</feature>
<evidence type="ECO:0000256" key="2">
    <source>
        <dbReference type="ARBA" id="ARBA00005927"/>
    </source>
</evidence>
<feature type="compositionally biased region" description="Basic residues" evidence="6">
    <location>
        <begin position="1796"/>
        <end position="1805"/>
    </location>
</feature>
<feature type="domain" description="Sec16 Sec23-binding" evidence="7">
    <location>
        <begin position="1384"/>
        <end position="1630"/>
    </location>
</feature>
<feature type="region of interest" description="Disordered" evidence="6">
    <location>
        <begin position="1908"/>
        <end position="1934"/>
    </location>
</feature>
<feature type="compositionally biased region" description="Basic and acidic residues" evidence="6">
    <location>
        <begin position="976"/>
        <end position="997"/>
    </location>
</feature>
<feature type="compositionally biased region" description="Polar residues" evidence="6">
    <location>
        <begin position="197"/>
        <end position="228"/>
    </location>
</feature>
<keyword evidence="4" id="KW-0256">Endoplasmic reticulum</keyword>
<evidence type="ECO:0000256" key="3">
    <source>
        <dbReference type="ARBA" id="ARBA00022448"/>
    </source>
</evidence>
<feature type="region of interest" description="Disordered" evidence="6">
    <location>
        <begin position="806"/>
        <end position="997"/>
    </location>
</feature>
<feature type="compositionally biased region" description="Basic and acidic residues" evidence="6">
    <location>
        <begin position="1048"/>
        <end position="1083"/>
    </location>
</feature>
<feature type="compositionally biased region" description="Basic and acidic residues" evidence="6">
    <location>
        <begin position="1322"/>
        <end position="1350"/>
    </location>
</feature>
<protein>
    <submittedName>
        <fullName evidence="8">(apollo) hypothetical protein</fullName>
    </submittedName>
</protein>
<feature type="region of interest" description="Disordered" evidence="6">
    <location>
        <begin position="1322"/>
        <end position="1376"/>
    </location>
</feature>
<name>A0A8S3XPA6_PARAO</name>
<feature type="region of interest" description="Disordered" evidence="6">
    <location>
        <begin position="1017"/>
        <end position="1093"/>
    </location>
</feature>
<evidence type="ECO:0000313" key="8">
    <source>
        <dbReference type="EMBL" id="CAG5034720.1"/>
    </source>
</evidence>
<feature type="compositionally biased region" description="Low complexity" evidence="6">
    <location>
        <begin position="428"/>
        <end position="441"/>
    </location>
</feature>
<evidence type="ECO:0000313" key="9">
    <source>
        <dbReference type="Proteomes" id="UP000691718"/>
    </source>
</evidence>
<feature type="compositionally biased region" description="Acidic residues" evidence="6">
    <location>
        <begin position="1641"/>
        <end position="1651"/>
    </location>
</feature>